<dbReference type="RefSeq" id="WP_202299777.1">
    <property type="nucleotide sequence ID" value="NZ_CP066701.1"/>
</dbReference>
<protein>
    <submittedName>
        <fullName evidence="1">Uncharacterized protein</fullName>
    </submittedName>
</protein>
<proteinExistence type="predicted"/>
<evidence type="ECO:0000313" key="1">
    <source>
        <dbReference type="EMBL" id="QQX25466.1"/>
    </source>
</evidence>
<dbReference type="Proteomes" id="UP000595512">
    <property type="component" value="Chromosome"/>
</dbReference>
<sequence>MSKKDMLIYKNTTRHFIKRWIINSNKNNDDIIKQHLQKYHEVSNKMNFKKSKVELKKLFEQLVEITKVIKINCENQGGIQK</sequence>
<reference evidence="1 2" key="1">
    <citation type="submission" date="2020-12" db="EMBL/GenBank/DDBJ databases">
        <title>Taxonomic evaluation of the Bacillus sporothermodurans group of bacteria based on whole genome sequences.</title>
        <authorList>
            <person name="Fiedler G."/>
            <person name="Herbstmann A.-D."/>
            <person name="Doll E."/>
            <person name="Wenning M."/>
            <person name="Brinks E."/>
            <person name="Kabisch J."/>
            <person name="Breitenwieser F."/>
            <person name="Lappann M."/>
            <person name="Boehnlein C."/>
            <person name="Franz C."/>
        </authorList>
    </citation>
    <scope>NUCLEOTIDE SEQUENCE [LARGE SCALE GENOMIC DNA]</scope>
    <source>
        <strain evidence="1 2">DSM 10599</strain>
    </source>
</reference>
<dbReference type="EMBL" id="CP066701">
    <property type="protein sequence ID" value="QQX25466.1"/>
    <property type="molecule type" value="Genomic_DNA"/>
</dbReference>
<organism evidence="1 2">
    <name type="scientific">Heyndrickxia sporothermodurans</name>
    <dbReference type="NCBI Taxonomy" id="46224"/>
    <lineage>
        <taxon>Bacteria</taxon>
        <taxon>Bacillati</taxon>
        <taxon>Bacillota</taxon>
        <taxon>Bacilli</taxon>
        <taxon>Bacillales</taxon>
        <taxon>Bacillaceae</taxon>
        <taxon>Heyndrickxia</taxon>
    </lineage>
</organism>
<evidence type="ECO:0000313" key="2">
    <source>
        <dbReference type="Proteomes" id="UP000595512"/>
    </source>
</evidence>
<dbReference type="KEGG" id="hspo:JGZ69_00055"/>
<dbReference type="AlphaFoldDB" id="A0AB37HD07"/>
<gene>
    <name evidence="1" type="ORF">JGZ69_00055</name>
</gene>
<name>A0AB37HD07_9BACI</name>
<accession>A0AB37HD07</accession>